<dbReference type="PANTHER" id="PTHR36113">
    <property type="entry name" value="LYASE, PUTATIVE-RELATED-RELATED"/>
    <property type="match status" value="1"/>
</dbReference>
<dbReference type="InterPro" id="IPR037523">
    <property type="entry name" value="VOC_core"/>
</dbReference>
<dbReference type="SUPFAM" id="SSF54593">
    <property type="entry name" value="Glyoxalase/Bleomycin resistance protein/Dihydroxybiphenyl dioxygenase"/>
    <property type="match status" value="1"/>
</dbReference>
<accession>A0ABV3ZD78</accession>
<dbReference type="Gene3D" id="3.10.180.10">
    <property type="entry name" value="2,3-Dihydroxybiphenyl 1,2-Dioxygenase, domain 1"/>
    <property type="match status" value="1"/>
</dbReference>
<reference evidence="2 3" key="1">
    <citation type="submission" date="2023-07" db="EMBL/GenBank/DDBJ databases">
        <authorList>
            <person name="Lian W.-H."/>
        </authorList>
    </citation>
    <scope>NUCLEOTIDE SEQUENCE [LARGE SCALE GENOMIC DNA]</scope>
    <source>
        <strain evidence="2 3">SYSU DXS3180</strain>
    </source>
</reference>
<dbReference type="PANTHER" id="PTHR36113:SF1">
    <property type="entry name" value="GLYOXALASE_BLEOMYCIN RESISTANCE PROTEIN_DIOXYGENASE"/>
    <property type="match status" value="1"/>
</dbReference>
<evidence type="ECO:0000313" key="2">
    <source>
        <dbReference type="EMBL" id="MEX6687837.1"/>
    </source>
</evidence>
<comment type="caution">
    <text evidence="2">The sequence shown here is derived from an EMBL/GenBank/DDBJ whole genome shotgun (WGS) entry which is preliminary data.</text>
</comment>
<dbReference type="Proteomes" id="UP001560573">
    <property type="component" value="Unassembled WGS sequence"/>
</dbReference>
<organism evidence="2 3">
    <name type="scientific">Danxiaibacter flavus</name>
    <dbReference type="NCBI Taxonomy" id="3049108"/>
    <lineage>
        <taxon>Bacteria</taxon>
        <taxon>Pseudomonadati</taxon>
        <taxon>Bacteroidota</taxon>
        <taxon>Chitinophagia</taxon>
        <taxon>Chitinophagales</taxon>
        <taxon>Chitinophagaceae</taxon>
        <taxon>Danxiaibacter</taxon>
    </lineage>
</organism>
<dbReference type="InterPro" id="IPR029068">
    <property type="entry name" value="Glyas_Bleomycin-R_OHBP_Dase"/>
</dbReference>
<sequence length="131" mass="14738">MHIEHIALYCNDLEKMKDFYCRYFEGTSNEIYRSNTTRGFESYFISFATGARFELMKKPGISDVSSVIARAENPGFVHLAFSAGSREKVDTLTKTLRADGFAVLGEPRVTGDGYYESVIADPEGNRIEITE</sequence>
<evidence type="ECO:0000259" key="1">
    <source>
        <dbReference type="PROSITE" id="PS51819"/>
    </source>
</evidence>
<name>A0ABV3ZD78_9BACT</name>
<dbReference type="Pfam" id="PF00903">
    <property type="entry name" value="Glyoxalase"/>
    <property type="match status" value="1"/>
</dbReference>
<evidence type="ECO:0000313" key="3">
    <source>
        <dbReference type="Proteomes" id="UP001560573"/>
    </source>
</evidence>
<dbReference type="PROSITE" id="PS51819">
    <property type="entry name" value="VOC"/>
    <property type="match status" value="1"/>
</dbReference>
<dbReference type="EMBL" id="JAULBC010000002">
    <property type="protein sequence ID" value="MEX6687837.1"/>
    <property type="molecule type" value="Genomic_DNA"/>
</dbReference>
<proteinExistence type="predicted"/>
<dbReference type="InterPro" id="IPR004360">
    <property type="entry name" value="Glyas_Fos-R_dOase_dom"/>
</dbReference>
<dbReference type="RefSeq" id="WP_369329241.1">
    <property type="nucleotide sequence ID" value="NZ_JAULBC010000002.1"/>
</dbReference>
<dbReference type="InterPro" id="IPR051332">
    <property type="entry name" value="Fosfomycin_Res_Enzymes"/>
</dbReference>
<feature type="domain" description="VOC" evidence="1">
    <location>
        <begin position="2"/>
        <end position="131"/>
    </location>
</feature>
<gene>
    <name evidence="2" type="ORF">QTN47_10050</name>
</gene>
<protein>
    <submittedName>
        <fullName evidence="2">VOC family protein</fullName>
    </submittedName>
</protein>
<keyword evidence="3" id="KW-1185">Reference proteome</keyword>